<dbReference type="GO" id="GO:0016706">
    <property type="term" value="F:2-oxoglutarate-dependent dioxygenase activity"/>
    <property type="evidence" value="ECO:0007669"/>
    <property type="project" value="TreeGrafter"/>
</dbReference>
<dbReference type="PANTHER" id="PTHR30468:SF1">
    <property type="entry name" value="ALPHA-KETOGLUTARATE-DEPENDENT SULFONATE DIOXYGENASE"/>
    <property type="match status" value="1"/>
</dbReference>
<evidence type="ECO:0000256" key="5">
    <source>
        <dbReference type="ARBA" id="ARBA00023004"/>
    </source>
</evidence>
<dbReference type="GO" id="GO:0046872">
    <property type="term" value="F:metal ion binding"/>
    <property type="evidence" value="ECO:0007669"/>
    <property type="project" value="UniProtKB-KW"/>
</dbReference>
<dbReference type="InterPro" id="IPR003819">
    <property type="entry name" value="TauD/TfdA-like"/>
</dbReference>
<dbReference type="GO" id="GO:0005737">
    <property type="term" value="C:cytoplasm"/>
    <property type="evidence" value="ECO:0007669"/>
    <property type="project" value="TreeGrafter"/>
</dbReference>
<evidence type="ECO:0000313" key="9">
    <source>
        <dbReference type="EMBL" id="CAB4815234.1"/>
    </source>
</evidence>
<name>A0A6J7BVX5_9ZZZZ</name>
<evidence type="ECO:0000313" key="8">
    <source>
        <dbReference type="EMBL" id="CAB4744040.1"/>
    </source>
</evidence>
<dbReference type="EMBL" id="CAESGF010000040">
    <property type="protein sequence ID" value="CAB4365675.1"/>
    <property type="molecule type" value="Genomic_DNA"/>
</dbReference>
<keyword evidence="4" id="KW-0560">Oxidoreductase</keyword>
<dbReference type="Pfam" id="PF02668">
    <property type="entry name" value="TauD"/>
    <property type="match status" value="1"/>
</dbReference>
<dbReference type="Gene3D" id="3.60.130.10">
    <property type="entry name" value="Clavaminate synthase-like"/>
    <property type="match status" value="1"/>
</dbReference>
<comment type="similarity">
    <text evidence="1">Belongs to the TfdA dioxygenase family.</text>
</comment>
<evidence type="ECO:0000313" key="7">
    <source>
        <dbReference type="EMBL" id="CAB4365675.1"/>
    </source>
</evidence>
<keyword evidence="5" id="KW-0408">Iron</keyword>
<evidence type="ECO:0000256" key="1">
    <source>
        <dbReference type="ARBA" id="ARBA00005896"/>
    </source>
</evidence>
<gene>
    <name evidence="8" type="ORF">UFOPK2656_03111</name>
    <name evidence="9" type="ORF">UFOPK3099_01020</name>
    <name evidence="10" type="ORF">UFOPK3267_01011</name>
    <name evidence="11" type="ORF">UFOPK3651_03403</name>
    <name evidence="12" type="ORF">UFOPK3931_01740</name>
    <name evidence="7" type="ORF">UFOPK4189_03417</name>
</gene>
<sequence length="270" mass="29978">MSVSPTTQPSVLPLSGLIGAELPGIDLAAPLTDDVVAHIKTALTDHGVVVFRGQHIGPSEHVALARALGEIKYPPDYFPETLREQGFPEVGVISTDNQLAYMTDMWHADVTWMPNPPRYSILHMQQLPPAGGDTMWASQYAAYDWLSDPMKQFLEPLTVRHELPGFPDRGTVHPAVIRNPISGRKALFVNKVFSTRILELSQEESDALLAFLAVHTVKPEFICRVRWAPGDVGIWDNHYVQHYAVADYRPHARKIHRIEIVGEPTISAGA</sequence>
<protein>
    <submittedName>
        <fullName evidence="10">Unannotated protein</fullName>
    </submittedName>
</protein>
<evidence type="ECO:0000313" key="10">
    <source>
        <dbReference type="EMBL" id="CAB4849846.1"/>
    </source>
</evidence>
<dbReference type="EMBL" id="CAFAAV010000061">
    <property type="protein sequence ID" value="CAB4815234.1"/>
    <property type="molecule type" value="Genomic_DNA"/>
</dbReference>
<dbReference type="PANTHER" id="PTHR30468">
    <property type="entry name" value="ALPHA-KETOGLUTARATE-DEPENDENT SULFONATE DIOXYGENASE"/>
    <property type="match status" value="1"/>
</dbReference>
<dbReference type="AlphaFoldDB" id="A0A6J7BVX5"/>
<evidence type="ECO:0000313" key="11">
    <source>
        <dbReference type="EMBL" id="CAB4959349.1"/>
    </source>
</evidence>
<dbReference type="SUPFAM" id="SSF51197">
    <property type="entry name" value="Clavaminate synthase-like"/>
    <property type="match status" value="1"/>
</dbReference>
<dbReference type="InterPro" id="IPR051323">
    <property type="entry name" value="AtsK-like"/>
</dbReference>
<evidence type="ECO:0000256" key="3">
    <source>
        <dbReference type="ARBA" id="ARBA00022964"/>
    </source>
</evidence>
<accession>A0A6J7BVX5</accession>
<proteinExistence type="inferred from homology"/>
<dbReference type="EMBL" id="CAFBMT010000042">
    <property type="protein sequence ID" value="CAB4959349.1"/>
    <property type="molecule type" value="Genomic_DNA"/>
</dbReference>
<organism evidence="10">
    <name type="scientific">freshwater metagenome</name>
    <dbReference type="NCBI Taxonomy" id="449393"/>
    <lineage>
        <taxon>unclassified sequences</taxon>
        <taxon>metagenomes</taxon>
        <taxon>ecological metagenomes</taxon>
    </lineage>
</organism>
<keyword evidence="3" id="KW-0223">Dioxygenase</keyword>
<dbReference type="InterPro" id="IPR042098">
    <property type="entry name" value="TauD-like_sf"/>
</dbReference>
<feature type="domain" description="TauD/TfdA-like" evidence="6">
    <location>
        <begin position="11"/>
        <end position="257"/>
    </location>
</feature>
<dbReference type="EMBL" id="CAFBIY010000043">
    <property type="protein sequence ID" value="CAB4849846.1"/>
    <property type="molecule type" value="Genomic_DNA"/>
</dbReference>
<keyword evidence="2" id="KW-0479">Metal-binding</keyword>
<evidence type="ECO:0000259" key="6">
    <source>
        <dbReference type="Pfam" id="PF02668"/>
    </source>
</evidence>
<reference evidence="10" key="1">
    <citation type="submission" date="2020-05" db="EMBL/GenBank/DDBJ databases">
        <authorList>
            <person name="Chiriac C."/>
            <person name="Salcher M."/>
            <person name="Ghai R."/>
            <person name="Kavagutti S V."/>
        </authorList>
    </citation>
    <scope>NUCLEOTIDE SEQUENCE</scope>
</reference>
<evidence type="ECO:0000256" key="4">
    <source>
        <dbReference type="ARBA" id="ARBA00023002"/>
    </source>
</evidence>
<evidence type="ECO:0000256" key="2">
    <source>
        <dbReference type="ARBA" id="ARBA00022723"/>
    </source>
</evidence>
<dbReference type="EMBL" id="CAFBOL010000045">
    <property type="protein sequence ID" value="CAB4995084.1"/>
    <property type="molecule type" value="Genomic_DNA"/>
</dbReference>
<evidence type="ECO:0000313" key="12">
    <source>
        <dbReference type="EMBL" id="CAB4995084.1"/>
    </source>
</evidence>
<dbReference type="EMBL" id="CAEZYF010000030">
    <property type="protein sequence ID" value="CAB4744040.1"/>
    <property type="molecule type" value="Genomic_DNA"/>
</dbReference>